<evidence type="ECO:0000313" key="1">
    <source>
        <dbReference type="EnsemblPlants" id="AVESA.00010b.r2.6CG1138100.1.CDS"/>
    </source>
</evidence>
<reference evidence="1" key="1">
    <citation type="submission" date="2021-05" db="EMBL/GenBank/DDBJ databases">
        <authorList>
            <person name="Scholz U."/>
            <person name="Mascher M."/>
            <person name="Fiebig A."/>
        </authorList>
    </citation>
    <scope>NUCLEOTIDE SEQUENCE [LARGE SCALE GENOMIC DNA]</scope>
</reference>
<keyword evidence="2" id="KW-1185">Reference proteome</keyword>
<accession>A0ACD5ZDJ9</accession>
<reference evidence="1" key="2">
    <citation type="submission" date="2025-09" db="UniProtKB">
        <authorList>
            <consortium name="EnsemblPlants"/>
        </authorList>
    </citation>
    <scope>IDENTIFICATION</scope>
</reference>
<dbReference type="EnsemblPlants" id="AVESA.00010b.r2.6CG1138100.1">
    <property type="protein sequence ID" value="AVESA.00010b.r2.6CG1138100.1.CDS"/>
    <property type="gene ID" value="AVESA.00010b.r2.6CG1138100"/>
</dbReference>
<evidence type="ECO:0000313" key="2">
    <source>
        <dbReference type="Proteomes" id="UP001732700"/>
    </source>
</evidence>
<organism evidence="1 2">
    <name type="scientific">Avena sativa</name>
    <name type="common">Oat</name>
    <dbReference type="NCBI Taxonomy" id="4498"/>
    <lineage>
        <taxon>Eukaryota</taxon>
        <taxon>Viridiplantae</taxon>
        <taxon>Streptophyta</taxon>
        <taxon>Embryophyta</taxon>
        <taxon>Tracheophyta</taxon>
        <taxon>Spermatophyta</taxon>
        <taxon>Magnoliopsida</taxon>
        <taxon>Liliopsida</taxon>
        <taxon>Poales</taxon>
        <taxon>Poaceae</taxon>
        <taxon>BOP clade</taxon>
        <taxon>Pooideae</taxon>
        <taxon>Poodae</taxon>
        <taxon>Poeae</taxon>
        <taxon>Poeae Chloroplast Group 1 (Aveneae type)</taxon>
        <taxon>Aveninae</taxon>
        <taxon>Avena</taxon>
    </lineage>
</organism>
<sequence length="317" mass="35534">MLPENNFIFLLELLIIGSPSLSPAARPRPAIPRRSCSAAVVLLLPRCRPSYTIGPHPQVVLYAMARRKVHQAVIEHKGKGARKKRNVFSEDQNRASPAPIIKLYKSLSESQRNLIVYMGHGSLLDIKCENLHNPVVYWFAKGYDPGRRAFVIPCRGTIPLTEESIHVMTGLPHRSKGVKYYVDYDLKVEIGGRLFPNSRPKISEIGSKIAKHTTADLTFQLWLLFITSTVVAPTTDTRMSNTCYPMLGDAEQAHELNMCKFIVDELHKNLSAGSIQMGACCIARLPKYSRVTRSAREDKGNHIPLVNHLIRISSIFP</sequence>
<protein>
    <submittedName>
        <fullName evidence="1">Uncharacterized protein</fullName>
    </submittedName>
</protein>
<proteinExistence type="predicted"/>
<dbReference type="Proteomes" id="UP001732700">
    <property type="component" value="Chromosome 6C"/>
</dbReference>
<name>A0ACD5ZDJ9_AVESA</name>